<feature type="region of interest" description="Disordered" evidence="2">
    <location>
        <begin position="282"/>
        <end position="303"/>
    </location>
</feature>
<dbReference type="PROSITE" id="PS00028">
    <property type="entry name" value="ZINC_FINGER_C2H2_1"/>
    <property type="match status" value="4"/>
</dbReference>
<proteinExistence type="predicted"/>
<dbReference type="InterPro" id="IPR013087">
    <property type="entry name" value="Znf_C2H2_type"/>
</dbReference>
<evidence type="ECO:0000256" key="1">
    <source>
        <dbReference type="PROSITE-ProRule" id="PRU00042"/>
    </source>
</evidence>
<dbReference type="EMBL" id="GCHU01024860">
    <property type="protein sequence ID" value="JAG85734.1"/>
    <property type="molecule type" value="Transcribed_RNA"/>
</dbReference>
<organism evidence="4">
    <name type="scientific">Wollemia nobilis</name>
    <dbReference type="NCBI Taxonomy" id="56998"/>
    <lineage>
        <taxon>Eukaryota</taxon>
        <taxon>Viridiplantae</taxon>
        <taxon>Streptophyta</taxon>
        <taxon>Embryophyta</taxon>
        <taxon>Tracheophyta</taxon>
        <taxon>Spermatophyta</taxon>
        <taxon>Pinopsida</taxon>
        <taxon>Pinidae</taxon>
        <taxon>Conifers II</taxon>
        <taxon>Araucariales</taxon>
        <taxon>Araucariaceae</taxon>
        <taxon>Wollemia</taxon>
    </lineage>
</organism>
<evidence type="ECO:0000256" key="2">
    <source>
        <dbReference type="SAM" id="MobiDB-lite"/>
    </source>
</evidence>
<feature type="compositionally biased region" description="Basic and acidic residues" evidence="2">
    <location>
        <begin position="397"/>
        <end position="413"/>
    </location>
</feature>
<feature type="domain" description="C2H2-type" evidence="3">
    <location>
        <begin position="432"/>
        <end position="459"/>
    </location>
</feature>
<sequence length="592" mass="66419">MTAEAEAAVVVDKLMAGSQPAMVVAKKQEEAEEQHPLGNLSYFCKICSKRFGSGRALGGHMRAHGPVAMAENSDKKRLMSAKSMEEEEEEVEEEEEEVDRIGSDNPMYTLRRNPKRSWRFADREYSFLMGHELESRPINSSSICDVCGKEFPSWKSLFGHMKCHSDRLWKTHQDVGDAYSQKSETESREEEQEGSMDYDSEAEIEQQHASEGGNSNRLDRWMKGKRSKRPRYAIQPQSHNHQLHPIRQEQLSCDNNEDEDMAICLVMLASGVNTCAQKLESQGGAKEEPGPQSLTGSADLKLPNTIIKKRPKTKVVDANGDPYDAKKTRYECTTCNKTFISYQALGGHRASHKKIKGCFSRMDVPEENESLEEEITDDEPITKSDSQLPNNFQKPSPPKEETKVSSDEAREESGETTVQPPVVSSVKKTRIHECSICHRIFASGQALGGHKRCHWGSAGTSDTISTLSSTKEPPVQQPQKQQQGPATLQLLDLNLPAPVDDECDARQFNGLGGNVVDSHRPSDVEIQSKIGPPIFQSWWMGNYPKQGMFLYNNRTHLSREDEADSKQGKKIVFGRVQDLQAPNRAQQPWLQL</sequence>
<dbReference type="SUPFAM" id="SSF57667">
    <property type="entry name" value="beta-beta-alpha zinc fingers"/>
    <property type="match status" value="3"/>
</dbReference>
<keyword evidence="1" id="KW-0862">Zinc</keyword>
<feature type="domain" description="C2H2-type" evidence="3">
    <location>
        <begin position="330"/>
        <end position="357"/>
    </location>
</feature>
<name>A0A0C9RQJ1_9CONI</name>
<keyword evidence="1" id="KW-0863">Zinc-finger</keyword>
<reference evidence="4" key="1">
    <citation type="submission" date="2015-02" db="EMBL/GenBank/DDBJ databases">
        <title>A transcriptome of Wollemia nobilis - a relic of Gondwana.</title>
        <authorList>
            <person name="Chia J.Y."/>
            <person name="Leong Y.S."/>
            <person name="Abdul Karim S."/>
            <person name="Wan Azmi N."/>
            <person name="Hercus R."/>
            <person name="Croft L."/>
        </authorList>
    </citation>
    <scope>NUCLEOTIDE SEQUENCE</scope>
    <source>
        <strain evidence="4">MaeBrown</strain>
        <tissue evidence="4">Leaf</tissue>
    </source>
</reference>
<accession>A0A0C9RQJ1</accession>
<dbReference type="GO" id="GO:0008270">
    <property type="term" value="F:zinc ion binding"/>
    <property type="evidence" value="ECO:0007669"/>
    <property type="project" value="UniProtKB-KW"/>
</dbReference>
<dbReference type="InterPro" id="IPR036236">
    <property type="entry name" value="Znf_C2H2_sf"/>
</dbReference>
<dbReference type="PANTHER" id="PTHR47068:SF1">
    <property type="entry name" value="OS02G0659100 PROTEIN"/>
    <property type="match status" value="1"/>
</dbReference>
<dbReference type="Pfam" id="PF13912">
    <property type="entry name" value="zf-C2H2_6"/>
    <property type="match status" value="4"/>
</dbReference>
<feature type="compositionally biased region" description="Polar residues" evidence="2">
    <location>
        <begin position="383"/>
        <end position="394"/>
    </location>
</feature>
<dbReference type="Gene3D" id="3.30.160.60">
    <property type="entry name" value="Classic Zinc Finger"/>
    <property type="match status" value="2"/>
</dbReference>
<feature type="compositionally biased region" description="Acidic residues" evidence="2">
    <location>
        <begin position="187"/>
        <end position="204"/>
    </location>
</feature>
<feature type="region of interest" description="Disordered" evidence="2">
    <location>
        <begin position="177"/>
        <end position="246"/>
    </location>
</feature>
<feature type="domain" description="C2H2-type" evidence="3">
    <location>
        <begin position="142"/>
        <end position="165"/>
    </location>
</feature>
<dbReference type="SMART" id="SM00355">
    <property type="entry name" value="ZnF_C2H2"/>
    <property type="match status" value="4"/>
</dbReference>
<feature type="region of interest" description="Disordered" evidence="2">
    <location>
        <begin position="366"/>
        <end position="425"/>
    </location>
</feature>
<feature type="compositionally biased region" description="Polar residues" evidence="2">
    <location>
        <begin position="207"/>
        <end position="216"/>
    </location>
</feature>
<protein>
    <submittedName>
        <fullName evidence="4">TSA: Wollemia nobilis Ref_Wollemi_Transcript_25048_2114 transcribed RNA sequence</fullName>
    </submittedName>
</protein>
<dbReference type="PROSITE" id="PS50157">
    <property type="entry name" value="ZINC_FINGER_C2H2_2"/>
    <property type="match status" value="4"/>
</dbReference>
<feature type="compositionally biased region" description="Low complexity" evidence="2">
    <location>
        <begin position="473"/>
        <end position="484"/>
    </location>
</feature>
<feature type="region of interest" description="Disordered" evidence="2">
    <location>
        <begin position="81"/>
        <end position="106"/>
    </location>
</feature>
<feature type="compositionally biased region" description="Polar residues" evidence="2">
    <location>
        <begin position="461"/>
        <end position="471"/>
    </location>
</feature>
<dbReference type="AlphaFoldDB" id="A0A0C9RQJ1"/>
<keyword evidence="1" id="KW-0479">Metal-binding</keyword>
<feature type="region of interest" description="Disordered" evidence="2">
    <location>
        <begin position="461"/>
        <end position="484"/>
    </location>
</feature>
<feature type="compositionally biased region" description="Acidic residues" evidence="2">
    <location>
        <begin position="366"/>
        <end position="379"/>
    </location>
</feature>
<evidence type="ECO:0000259" key="3">
    <source>
        <dbReference type="PROSITE" id="PS50157"/>
    </source>
</evidence>
<dbReference type="PANTHER" id="PTHR47068">
    <property type="entry name" value="OS02G0659100 PROTEIN"/>
    <property type="match status" value="1"/>
</dbReference>
<feature type="compositionally biased region" description="Acidic residues" evidence="2">
    <location>
        <begin position="85"/>
        <end position="98"/>
    </location>
</feature>
<feature type="domain" description="C2H2-type" evidence="3">
    <location>
        <begin position="42"/>
        <end position="64"/>
    </location>
</feature>
<evidence type="ECO:0000313" key="4">
    <source>
        <dbReference type="EMBL" id="JAG85734.1"/>
    </source>
</evidence>